<feature type="transmembrane region" description="Helical" evidence="1">
    <location>
        <begin position="21"/>
        <end position="43"/>
    </location>
</feature>
<name>A0A2H3EJZ9_ARMGA</name>
<keyword evidence="1" id="KW-1133">Transmembrane helix</keyword>
<evidence type="ECO:0000256" key="1">
    <source>
        <dbReference type="SAM" id="Phobius"/>
    </source>
</evidence>
<reference evidence="3" key="1">
    <citation type="journal article" date="2017" name="Nat. Ecol. Evol.">
        <title>Genome expansion and lineage-specific genetic innovations in the forest pathogenic fungi Armillaria.</title>
        <authorList>
            <person name="Sipos G."/>
            <person name="Prasanna A.N."/>
            <person name="Walter M.C."/>
            <person name="O'Connor E."/>
            <person name="Balint B."/>
            <person name="Krizsan K."/>
            <person name="Kiss B."/>
            <person name="Hess J."/>
            <person name="Varga T."/>
            <person name="Slot J."/>
            <person name="Riley R."/>
            <person name="Boka B."/>
            <person name="Rigling D."/>
            <person name="Barry K."/>
            <person name="Lee J."/>
            <person name="Mihaltcheva S."/>
            <person name="LaButti K."/>
            <person name="Lipzen A."/>
            <person name="Waldron R."/>
            <person name="Moloney N.M."/>
            <person name="Sperisen C."/>
            <person name="Kredics L."/>
            <person name="Vagvoelgyi C."/>
            <person name="Patrignani A."/>
            <person name="Fitzpatrick D."/>
            <person name="Nagy I."/>
            <person name="Doyle S."/>
            <person name="Anderson J.B."/>
            <person name="Grigoriev I.V."/>
            <person name="Gueldener U."/>
            <person name="Muensterkoetter M."/>
            <person name="Nagy L.G."/>
        </authorList>
    </citation>
    <scope>NUCLEOTIDE SEQUENCE [LARGE SCALE GENOMIC DNA]</scope>
    <source>
        <strain evidence="3">Ar21-2</strain>
    </source>
</reference>
<sequence>MRQGKHRQLNVKNMLTHSTRQVRAVVLVFLLSSKAGGVGINFIGPAPSLHGSVCVLIVLVSALYLFQLRDIFRIHPDTLGKTHEHLKWPCDVQSVSSSSQTELSPGSDDNDSDSELHKGFVAAFQVSVSKLNKMDKAYAQKKKEGLATLGEWKHINCIGSDNHKDIQDGILRELLHVPEPKLRKDSQLRTQRLMTQLDTVGANGIGGIPGGTISFLFQK</sequence>
<dbReference type="Proteomes" id="UP000217790">
    <property type="component" value="Unassembled WGS sequence"/>
</dbReference>
<organism evidence="2 3">
    <name type="scientific">Armillaria gallica</name>
    <name type="common">Bulbous honey fungus</name>
    <name type="synonym">Armillaria bulbosa</name>
    <dbReference type="NCBI Taxonomy" id="47427"/>
    <lineage>
        <taxon>Eukaryota</taxon>
        <taxon>Fungi</taxon>
        <taxon>Dikarya</taxon>
        <taxon>Basidiomycota</taxon>
        <taxon>Agaricomycotina</taxon>
        <taxon>Agaricomycetes</taxon>
        <taxon>Agaricomycetidae</taxon>
        <taxon>Agaricales</taxon>
        <taxon>Marasmiineae</taxon>
        <taxon>Physalacriaceae</taxon>
        <taxon>Armillaria</taxon>
    </lineage>
</organism>
<proteinExistence type="predicted"/>
<keyword evidence="1" id="KW-0812">Transmembrane</keyword>
<dbReference type="InParanoid" id="A0A2H3EJZ9"/>
<dbReference type="OrthoDB" id="413460at2759"/>
<evidence type="ECO:0000313" key="2">
    <source>
        <dbReference type="EMBL" id="PBL03613.1"/>
    </source>
</evidence>
<gene>
    <name evidence="2" type="ORF">ARMGADRAFT_1157704</name>
</gene>
<accession>A0A2H3EJZ9</accession>
<dbReference type="OMA" id="KTHEHLK"/>
<dbReference type="AlphaFoldDB" id="A0A2H3EJZ9"/>
<feature type="transmembrane region" description="Helical" evidence="1">
    <location>
        <begin position="49"/>
        <end position="66"/>
    </location>
</feature>
<dbReference type="EMBL" id="KZ293644">
    <property type="protein sequence ID" value="PBL03613.1"/>
    <property type="molecule type" value="Genomic_DNA"/>
</dbReference>
<keyword evidence="3" id="KW-1185">Reference proteome</keyword>
<dbReference type="STRING" id="47427.A0A2H3EJZ9"/>
<evidence type="ECO:0000313" key="3">
    <source>
        <dbReference type="Proteomes" id="UP000217790"/>
    </source>
</evidence>
<protein>
    <submittedName>
        <fullName evidence="2">Uncharacterized protein</fullName>
    </submittedName>
</protein>
<keyword evidence="1" id="KW-0472">Membrane</keyword>